<feature type="domain" description="CRAL-TRIO" evidence="3">
    <location>
        <begin position="173"/>
        <end position="341"/>
    </location>
</feature>
<dbReference type="AlphaFoldDB" id="D7G7T8"/>
<dbReference type="EMBL" id="FN649086">
    <property type="protein sequence ID" value="CBJ27819.1"/>
    <property type="molecule type" value="Genomic_DNA"/>
</dbReference>
<dbReference type="InterPro" id="IPR036273">
    <property type="entry name" value="CRAL/TRIO_N_dom_sf"/>
</dbReference>
<feature type="compositionally biased region" description="Basic and acidic residues" evidence="1">
    <location>
        <begin position="341"/>
        <end position="352"/>
    </location>
</feature>
<dbReference type="EMBL" id="FN649741">
    <property type="protein sequence ID" value="CBJ27819.1"/>
    <property type="molecule type" value="Genomic_DNA"/>
</dbReference>
<protein>
    <recommendedName>
        <fullName evidence="3">CRAL-TRIO domain-containing protein</fullName>
    </recommendedName>
</protein>
<dbReference type="SUPFAM" id="SSF52087">
    <property type="entry name" value="CRAL/TRIO domain"/>
    <property type="match status" value="1"/>
</dbReference>
<dbReference type="STRING" id="2880.D7G7T8"/>
<dbReference type="eggNOG" id="KOG1471">
    <property type="taxonomic scope" value="Eukaryota"/>
</dbReference>
<dbReference type="InParanoid" id="D7G7T8"/>
<sequence>MMDTGAVAVCDLPEPLQAFTSTLDEPHGCSCCEDTPSSQNMVCLPPHVFAFCIVMSALVSAIVVANQRIYGAIREYLRQLLEPSASRVHNPRLLHRSASHQLDKDSEGANVIEAAEAMDRAAAAPLALEHKIPARYVRAFCGNEKHALERWKATLKWRKENEIDAILNEPQQFFHDIRRYFPSHMSGRSRGGHIVVYDKLGGVDMRTLRRKLGVTVPMLLRHWIFVSEYMYRVLQPTDSAQQINIEDMKDVRIQTLAGKIQEYVKAVAQLARLHYVERCHKTFVVNAPAWFGLSFRVVSPFLSARTRQKIRILGSDLSALQDEIAPQAVMRDLGVPLGEQERAVQGGEEREGAGGNGQRAETGTLEAAAAVAAAEENSLRVQGQQGGGVPALEKNGDNSGRRTPSAAREES</sequence>
<dbReference type="Proteomes" id="UP000002630">
    <property type="component" value="Linkage Group LG16"/>
</dbReference>
<evidence type="ECO:0000256" key="2">
    <source>
        <dbReference type="SAM" id="Phobius"/>
    </source>
</evidence>
<dbReference type="OrthoDB" id="1434354at2759"/>
<proteinExistence type="predicted"/>
<dbReference type="InterPro" id="IPR001251">
    <property type="entry name" value="CRAL-TRIO_dom"/>
</dbReference>
<keyword evidence="5" id="KW-1185">Reference proteome</keyword>
<dbReference type="SMART" id="SM00516">
    <property type="entry name" value="SEC14"/>
    <property type="match status" value="1"/>
</dbReference>
<keyword evidence="2" id="KW-0812">Transmembrane</keyword>
<keyword evidence="2" id="KW-1133">Transmembrane helix</keyword>
<reference evidence="4 5" key="1">
    <citation type="journal article" date="2010" name="Nature">
        <title>The Ectocarpus genome and the independent evolution of multicellularity in brown algae.</title>
        <authorList>
            <person name="Cock J.M."/>
            <person name="Sterck L."/>
            <person name="Rouze P."/>
            <person name="Scornet D."/>
            <person name="Allen A.E."/>
            <person name="Amoutzias G."/>
            <person name="Anthouard V."/>
            <person name="Artiguenave F."/>
            <person name="Aury J.M."/>
            <person name="Badger J.H."/>
            <person name="Beszteri B."/>
            <person name="Billiau K."/>
            <person name="Bonnet E."/>
            <person name="Bothwell J.H."/>
            <person name="Bowler C."/>
            <person name="Boyen C."/>
            <person name="Brownlee C."/>
            <person name="Carrano C.J."/>
            <person name="Charrier B."/>
            <person name="Cho G.Y."/>
            <person name="Coelho S.M."/>
            <person name="Collen J."/>
            <person name="Corre E."/>
            <person name="Da Silva C."/>
            <person name="Delage L."/>
            <person name="Delaroque N."/>
            <person name="Dittami S.M."/>
            <person name="Doulbeau S."/>
            <person name="Elias M."/>
            <person name="Farnham G."/>
            <person name="Gachon C.M."/>
            <person name="Gschloessl B."/>
            <person name="Heesch S."/>
            <person name="Jabbari K."/>
            <person name="Jubin C."/>
            <person name="Kawai H."/>
            <person name="Kimura K."/>
            <person name="Kloareg B."/>
            <person name="Kupper F.C."/>
            <person name="Lang D."/>
            <person name="Le Bail A."/>
            <person name="Leblanc C."/>
            <person name="Lerouge P."/>
            <person name="Lohr M."/>
            <person name="Lopez P.J."/>
            <person name="Martens C."/>
            <person name="Maumus F."/>
            <person name="Michel G."/>
            <person name="Miranda-Saavedra D."/>
            <person name="Morales J."/>
            <person name="Moreau H."/>
            <person name="Motomura T."/>
            <person name="Nagasato C."/>
            <person name="Napoli C.A."/>
            <person name="Nelson D.R."/>
            <person name="Nyvall-Collen P."/>
            <person name="Peters A.F."/>
            <person name="Pommier C."/>
            <person name="Potin P."/>
            <person name="Poulain J."/>
            <person name="Quesneville H."/>
            <person name="Read B."/>
            <person name="Rensing S.A."/>
            <person name="Ritter A."/>
            <person name="Rousvoal S."/>
            <person name="Samanta M."/>
            <person name="Samson G."/>
            <person name="Schroeder D.C."/>
            <person name="Segurens B."/>
            <person name="Strittmatter M."/>
            <person name="Tonon T."/>
            <person name="Tregear J.W."/>
            <person name="Valentin K."/>
            <person name="von Dassow P."/>
            <person name="Yamagishi T."/>
            <person name="Van de Peer Y."/>
            <person name="Wincker P."/>
        </authorList>
    </citation>
    <scope>NUCLEOTIDE SEQUENCE [LARGE SCALE GENOMIC DNA]</scope>
    <source>
        <strain evidence="5">Ec32 / CCAP1310/4</strain>
    </source>
</reference>
<dbReference type="Gene3D" id="3.40.525.10">
    <property type="entry name" value="CRAL-TRIO lipid binding domain"/>
    <property type="match status" value="1"/>
</dbReference>
<dbReference type="CDD" id="cd00170">
    <property type="entry name" value="SEC14"/>
    <property type="match status" value="1"/>
</dbReference>
<dbReference type="SUPFAM" id="SSF46938">
    <property type="entry name" value="CRAL/TRIO N-terminal domain"/>
    <property type="match status" value="1"/>
</dbReference>
<dbReference type="InterPro" id="IPR036865">
    <property type="entry name" value="CRAL-TRIO_dom_sf"/>
</dbReference>
<gene>
    <name evidence="4" type="ORF">Esi_0085_0082</name>
</gene>
<accession>D7G7T8</accession>
<evidence type="ECO:0000313" key="4">
    <source>
        <dbReference type="EMBL" id="CBJ27819.1"/>
    </source>
</evidence>
<dbReference type="PANTHER" id="PTHR45657:SF1">
    <property type="entry name" value="CRAL-TRIO DOMAIN-CONTAINING PROTEIN YKL091C-RELATED"/>
    <property type="match status" value="1"/>
</dbReference>
<feature type="transmembrane region" description="Helical" evidence="2">
    <location>
        <begin position="47"/>
        <end position="65"/>
    </location>
</feature>
<organism evidence="4 5">
    <name type="scientific">Ectocarpus siliculosus</name>
    <name type="common">Brown alga</name>
    <name type="synonym">Conferva siliculosa</name>
    <dbReference type="NCBI Taxonomy" id="2880"/>
    <lineage>
        <taxon>Eukaryota</taxon>
        <taxon>Sar</taxon>
        <taxon>Stramenopiles</taxon>
        <taxon>Ochrophyta</taxon>
        <taxon>PX clade</taxon>
        <taxon>Phaeophyceae</taxon>
        <taxon>Ectocarpales</taxon>
        <taxon>Ectocarpaceae</taxon>
        <taxon>Ectocarpus</taxon>
    </lineage>
</organism>
<dbReference type="InterPro" id="IPR051026">
    <property type="entry name" value="PI/PC_transfer"/>
</dbReference>
<feature type="compositionally biased region" description="Low complexity" evidence="1">
    <location>
        <begin position="358"/>
        <end position="376"/>
    </location>
</feature>
<dbReference type="PANTHER" id="PTHR45657">
    <property type="entry name" value="CRAL-TRIO DOMAIN-CONTAINING PROTEIN YKL091C-RELATED"/>
    <property type="match status" value="1"/>
</dbReference>
<feature type="region of interest" description="Disordered" evidence="1">
    <location>
        <begin position="341"/>
        <end position="411"/>
    </location>
</feature>
<dbReference type="OMA" id="LAHEWIS"/>
<evidence type="ECO:0000256" key="1">
    <source>
        <dbReference type="SAM" id="MobiDB-lite"/>
    </source>
</evidence>
<evidence type="ECO:0000259" key="3">
    <source>
        <dbReference type="PROSITE" id="PS50191"/>
    </source>
</evidence>
<keyword evidence="2" id="KW-0472">Membrane</keyword>
<dbReference type="Pfam" id="PF00650">
    <property type="entry name" value="CRAL_TRIO"/>
    <property type="match status" value="1"/>
</dbReference>
<dbReference type="PROSITE" id="PS50191">
    <property type="entry name" value="CRAL_TRIO"/>
    <property type="match status" value="1"/>
</dbReference>
<name>D7G7T8_ECTSI</name>
<evidence type="ECO:0000313" key="5">
    <source>
        <dbReference type="Proteomes" id="UP000002630"/>
    </source>
</evidence>